<evidence type="ECO:0000256" key="6">
    <source>
        <dbReference type="ARBA" id="ARBA00022777"/>
    </source>
</evidence>
<dbReference type="InterPro" id="IPR036097">
    <property type="entry name" value="HisK_dim/P_sf"/>
</dbReference>
<dbReference type="InterPro" id="IPR005467">
    <property type="entry name" value="His_kinase_dom"/>
</dbReference>
<feature type="domain" description="HAMP" evidence="11">
    <location>
        <begin position="192"/>
        <end position="244"/>
    </location>
</feature>
<dbReference type="GO" id="GO:0030295">
    <property type="term" value="F:protein kinase activator activity"/>
    <property type="evidence" value="ECO:0007669"/>
    <property type="project" value="TreeGrafter"/>
</dbReference>
<dbReference type="PANTHER" id="PTHR42878:SF3">
    <property type="entry name" value="HISTIDINE PROTEIN KINASE SAES"/>
    <property type="match status" value="1"/>
</dbReference>
<dbReference type="PROSITE" id="PS50885">
    <property type="entry name" value="HAMP"/>
    <property type="match status" value="1"/>
</dbReference>
<dbReference type="FunFam" id="3.30.565.10:FF:000006">
    <property type="entry name" value="Sensor histidine kinase WalK"/>
    <property type="match status" value="1"/>
</dbReference>
<organism evidence="12 13">
    <name type="scientific">Jeotgalibaca ciconiae</name>
    <dbReference type="NCBI Taxonomy" id="2496265"/>
    <lineage>
        <taxon>Bacteria</taxon>
        <taxon>Bacillati</taxon>
        <taxon>Bacillota</taxon>
        <taxon>Bacilli</taxon>
        <taxon>Lactobacillales</taxon>
        <taxon>Carnobacteriaceae</taxon>
        <taxon>Jeotgalibaca</taxon>
    </lineage>
</organism>
<dbReference type="PROSITE" id="PS50109">
    <property type="entry name" value="HIS_KIN"/>
    <property type="match status" value="1"/>
</dbReference>
<dbReference type="CDD" id="cd06225">
    <property type="entry name" value="HAMP"/>
    <property type="match status" value="1"/>
</dbReference>
<keyword evidence="7" id="KW-0902">Two-component regulatory system</keyword>
<dbReference type="InterPro" id="IPR050351">
    <property type="entry name" value="BphY/WalK/GraS-like"/>
</dbReference>
<keyword evidence="9" id="KW-0812">Transmembrane</keyword>
<comment type="catalytic activity">
    <reaction evidence="1">
        <text>ATP + protein L-histidine = ADP + protein N-phospho-L-histidine.</text>
        <dbReference type="EC" id="2.7.13.3"/>
    </reaction>
</comment>
<reference evidence="13" key="1">
    <citation type="submission" date="2018-12" db="EMBL/GenBank/DDBJ databases">
        <title>Complete genome sequencing of Jeotgalibaca sp. H21T32.</title>
        <authorList>
            <person name="Bae J.-W."/>
            <person name="Lee S.-Y."/>
        </authorList>
    </citation>
    <scope>NUCLEOTIDE SEQUENCE [LARGE SCALE GENOMIC DNA]</scope>
    <source>
        <strain evidence="13">H21T32</strain>
    </source>
</reference>
<evidence type="ECO:0000259" key="10">
    <source>
        <dbReference type="PROSITE" id="PS50109"/>
    </source>
</evidence>
<dbReference type="Proteomes" id="UP000273326">
    <property type="component" value="Chromosome"/>
</dbReference>
<evidence type="ECO:0000256" key="3">
    <source>
        <dbReference type="ARBA" id="ARBA00012438"/>
    </source>
</evidence>
<evidence type="ECO:0000256" key="9">
    <source>
        <dbReference type="SAM" id="Phobius"/>
    </source>
</evidence>
<evidence type="ECO:0000256" key="7">
    <source>
        <dbReference type="ARBA" id="ARBA00023012"/>
    </source>
</evidence>
<dbReference type="GO" id="GO:0000156">
    <property type="term" value="F:phosphorelay response regulator activity"/>
    <property type="evidence" value="ECO:0007669"/>
    <property type="project" value="TreeGrafter"/>
</dbReference>
<keyword evidence="13" id="KW-1185">Reference proteome</keyword>
<dbReference type="EC" id="2.7.13.3" evidence="3"/>
<dbReference type="Gene3D" id="1.10.287.130">
    <property type="match status" value="1"/>
</dbReference>
<dbReference type="InterPro" id="IPR004358">
    <property type="entry name" value="Sig_transdc_His_kin-like_C"/>
</dbReference>
<dbReference type="EMBL" id="CP034465">
    <property type="protein sequence ID" value="AZP05301.1"/>
    <property type="molecule type" value="Genomic_DNA"/>
</dbReference>
<evidence type="ECO:0000259" key="11">
    <source>
        <dbReference type="PROSITE" id="PS50885"/>
    </source>
</evidence>
<comment type="subcellular location">
    <subcellularLocation>
        <location evidence="2">Membrane</location>
    </subcellularLocation>
</comment>
<accession>A0A3S9HD85</accession>
<evidence type="ECO:0000256" key="5">
    <source>
        <dbReference type="ARBA" id="ARBA00022679"/>
    </source>
</evidence>
<dbReference type="GO" id="GO:0000155">
    <property type="term" value="F:phosphorelay sensor kinase activity"/>
    <property type="evidence" value="ECO:0007669"/>
    <property type="project" value="InterPro"/>
</dbReference>
<dbReference type="PRINTS" id="PR00344">
    <property type="entry name" value="BCTRLSENSOR"/>
</dbReference>
<dbReference type="Pfam" id="PF00512">
    <property type="entry name" value="HisKA"/>
    <property type="match status" value="1"/>
</dbReference>
<dbReference type="FunFam" id="1.10.287.130:FF:000001">
    <property type="entry name" value="Two-component sensor histidine kinase"/>
    <property type="match status" value="1"/>
</dbReference>
<dbReference type="OrthoDB" id="9813151at2"/>
<keyword evidence="4" id="KW-0597">Phosphoprotein</keyword>
<name>A0A3S9HD85_9LACT</name>
<keyword evidence="9" id="KW-1133">Transmembrane helix</keyword>
<dbReference type="GO" id="GO:0007234">
    <property type="term" value="P:osmosensory signaling via phosphorelay pathway"/>
    <property type="evidence" value="ECO:0007669"/>
    <property type="project" value="TreeGrafter"/>
</dbReference>
<feature type="transmembrane region" description="Helical" evidence="9">
    <location>
        <begin position="170"/>
        <end position="189"/>
    </location>
</feature>
<evidence type="ECO:0000313" key="12">
    <source>
        <dbReference type="EMBL" id="AZP05301.1"/>
    </source>
</evidence>
<dbReference type="AlphaFoldDB" id="A0A3S9HD85"/>
<gene>
    <name evidence="12" type="ORF">EJN90_11975</name>
</gene>
<dbReference type="PANTHER" id="PTHR42878">
    <property type="entry name" value="TWO-COMPONENT HISTIDINE KINASE"/>
    <property type="match status" value="1"/>
</dbReference>
<dbReference type="GO" id="GO:0016020">
    <property type="term" value="C:membrane"/>
    <property type="evidence" value="ECO:0007669"/>
    <property type="project" value="UniProtKB-SubCell"/>
</dbReference>
<evidence type="ECO:0000256" key="8">
    <source>
        <dbReference type="ARBA" id="ARBA00023136"/>
    </source>
</evidence>
<dbReference type="InterPro" id="IPR036890">
    <property type="entry name" value="HATPase_C_sf"/>
</dbReference>
<keyword evidence="5" id="KW-0808">Transferase</keyword>
<dbReference type="InterPro" id="IPR003661">
    <property type="entry name" value="HisK_dim/P_dom"/>
</dbReference>
<protein>
    <recommendedName>
        <fullName evidence="3">histidine kinase</fullName>
        <ecNumber evidence="3">2.7.13.3</ecNumber>
    </recommendedName>
</protein>
<dbReference type="SMART" id="SM00388">
    <property type="entry name" value="HisKA"/>
    <property type="match status" value="1"/>
</dbReference>
<feature type="domain" description="Histidine kinase" evidence="10">
    <location>
        <begin position="369"/>
        <end position="595"/>
    </location>
</feature>
<dbReference type="InterPro" id="IPR003660">
    <property type="entry name" value="HAMP_dom"/>
</dbReference>
<dbReference type="CDD" id="cd00082">
    <property type="entry name" value="HisKA"/>
    <property type="match status" value="1"/>
</dbReference>
<dbReference type="InterPro" id="IPR003594">
    <property type="entry name" value="HATPase_dom"/>
</dbReference>
<proteinExistence type="predicted"/>
<keyword evidence="6" id="KW-0418">Kinase</keyword>
<feature type="transmembrane region" description="Helical" evidence="9">
    <location>
        <begin position="7"/>
        <end position="28"/>
    </location>
</feature>
<dbReference type="CDD" id="cd00075">
    <property type="entry name" value="HATPase"/>
    <property type="match status" value="1"/>
</dbReference>
<dbReference type="SUPFAM" id="SSF47384">
    <property type="entry name" value="Homodimeric domain of signal transducing histidine kinase"/>
    <property type="match status" value="1"/>
</dbReference>
<dbReference type="Pfam" id="PF02518">
    <property type="entry name" value="HATPase_c"/>
    <property type="match status" value="1"/>
</dbReference>
<evidence type="ECO:0000256" key="1">
    <source>
        <dbReference type="ARBA" id="ARBA00000085"/>
    </source>
</evidence>
<dbReference type="Gene3D" id="6.10.340.10">
    <property type="match status" value="1"/>
</dbReference>
<dbReference type="SUPFAM" id="SSF158472">
    <property type="entry name" value="HAMP domain-like"/>
    <property type="match status" value="1"/>
</dbReference>
<sequence length="598" mass="68764">MKRKNITLTNTFLFVVTGVLLLLTLNFLEVNNLKNSLGSAFFQTVEDSLRGVREYILTEERLTYSLEDEELDLPKDISVLYLENQNMHELNDNQDAQVQSQIIQEIFLNSNQAAELLASKSDQIKIVSYKNQTNRKYSFYISITFLDDESILLLSKNIGAYHTFLRNNRIIFSIILLMFVGVFIYIYFLQHKKIQKPIKEMTEVAYQYSENNFDAKTSTKTNDEIGNLASAISKLGKAMEASTLMNTQEKELLEHVYDSLNVGVIYIDDELMVKSMNSTGQQYFASFIKSDDLEMSGGIKESYAQILADCFKNKTGQRIEVQQNQMIFDIRFSTLLSEENDSVSGVLLLIEDVTYAKRLASMREDLITNVSHDFRTPLSTIKGYSEAILDDIAETTEEKNEMAKIIYDEATELNKTINNLLDLSRIKAGYVYLNYQMVHLESFFIRLKNRFKETLEKENIVFSISIEDNLDYLLMDEEKMHHVFYNLIDNAIRYAADPETRSERFIKINIQLDNVLDQALIQISDNGIGITQESIPFIFERFYKDDKSRSRPVSSGSGIGLSLVHSIINEHKGEIEVESTQDVGTTFIITLPYAEEQY</sequence>
<dbReference type="SMART" id="SM00387">
    <property type="entry name" value="HATPase_c"/>
    <property type="match status" value="1"/>
</dbReference>
<dbReference type="Gene3D" id="3.30.565.10">
    <property type="entry name" value="Histidine kinase-like ATPase, C-terminal domain"/>
    <property type="match status" value="1"/>
</dbReference>
<evidence type="ECO:0000313" key="13">
    <source>
        <dbReference type="Proteomes" id="UP000273326"/>
    </source>
</evidence>
<evidence type="ECO:0000256" key="2">
    <source>
        <dbReference type="ARBA" id="ARBA00004370"/>
    </source>
</evidence>
<dbReference type="SUPFAM" id="SSF55874">
    <property type="entry name" value="ATPase domain of HSP90 chaperone/DNA topoisomerase II/histidine kinase"/>
    <property type="match status" value="1"/>
</dbReference>
<dbReference type="Gene3D" id="3.30.450.20">
    <property type="entry name" value="PAS domain"/>
    <property type="match status" value="1"/>
</dbReference>
<dbReference type="KEGG" id="jeh:EJN90_11975"/>
<keyword evidence="8 9" id="KW-0472">Membrane</keyword>
<dbReference type="RefSeq" id="WP_126111556.1">
    <property type="nucleotide sequence ID" value="NZ_CP034465.1"/>
</dbReference>
<evidence type="ECO:0000256" key="4">
    <source>
        <dbReference type="ARBA" id="ARBA00022553"/>
    </source>
</evidence>